<evidence type="ECO:0000313" key="10">
    <source>
        <dbReference type="Proteomes" id="UP000034805"/>
    </source>
</evidence>
<feature type="transmembrane region" description="Helical" evidence="7">
    <location>
        <begin position="38"/>
        <end position="62"/>
    </location>
</feature>
<keyword evidence="4 7" id="KW-1133">Transmembrane helix</keyword>
<feature type="non-terminal residue" evidence="9">
    <location>
        <position position="1"/>
    </location>
</feature>
<dbReference type="Pfam" id="PF00999">
    <property type="entry name" value="Na_H_Exchanger"/>
    <property type="match status" value="1"/>
</dbReference>
<evidence type="ECO:0000256" key="3">
    <source>
        <dbReference type="ARBA" id="ARBA00022692"/>
    </source>
</evidence>
<organism evidence="9 10">
    <name type="scientific">Scleropages formosus</name>
    <name type="common">Asian bonytongue</name>
    <name type="synonym">Osteoglossum formosum</name>
    <dbReference type="NCBI Taxonomy" id="113540"/>
    <lineage>
        <taxon>Eukaryota</taxon>
        <taxon>Metazoa</taxon>
        <taxon>Chordata</taxon>
        <taxon>Craniata</taxon>
        <taxon>Vertebrata</taxon>
        <taxon>Euteleostomi</taxon>
        <taxon>Actinopterygii</taxon>
        <taxon>Neopterygii</taxon>
        <taxon>Teleostei</taxon>
        <taxon>Osteoglossocephala</taxon>
        <taxon>Osteoglossomorpha</taxon>
        <taxon>Osteoglossiformes</taxon>
        <taxon>Osteoglossidae</taxon>
        <taxon>Scleropages</taxon>
    </lineage>
</organism>
<proteinExistence type="inferred from homology"/>
<feature type="compositionally biased region" description="Basic and acidic residues" evidence="6">
    <location>
        <begin position="138"/>
        <end position="147"/>
    </location>
</feature>
<sequence>APVEDVVGRTWDVFQPLLFGLIGTEITISSLNPLTVGLGMAALSIALTVRVLFTFIVVLFAGFSFKEKIFIALAWVPKATVQAAIGSTALDMARKRQNAEFEGYGMDVLTVAVLSILVTAPVGALLIGLTGPRLLRRPKDPEWRTSRPEGWQRGVPPSPPPVTYESSI</sequence>
<evidence type="ECO:0000256" key="2">
    <source>
        <dbReference type="ARBA" id="ARBA00007367"/>
    </source>
</evidence>
<evidence type="ECO:0000313" key="9">
    <source>
        <dbReference type="EMBL" id="KPP72030.1"/>
    </source>
</evidence>
<dbReference type="EMBL" id="JARO02002732">
    <property type="protein sequence ID" value="KPP72030.1"/>
    <property type="molecule type" value="Genomic_DNA"/>
</dbReference>
<dbReference type="InterPro" id="IPR006153">
    <property type="entry name" value="Cation/H_exchanger_TM"/>
</dbReference>
<feature type="transmembrane region" description="Helical" evidence="7">
    <location>
        <begin position="69"/>
        <end position="89"/>
    </location>
</feature>
<evidence type="ECO:0000256" key="7">
    <source>
        <dbReference type="SAM" id="Phobius"/>
    </source>
</evidence>
<dbReference type="PANTHER" id="PTHR31102">
    <property type="match status" value="1"/>
</dbReference>
<evidence type="ECO:0000256" key="4">
    <source>
        <dbReference type="ARBA" id="ARBA00022989"/>
    </source>
</evidence>
<accession>A0A0P7YVJ9</accession>
<feature type="transmembrane region" description="Helical" evidence="7">
    <location>
        <begin position="109"/>
        <end position="129"/>
    </location>
</feature>
<comment type="subcellular location">
    <subcellularLocation>
        <location evidence="1">Membrane</location>
        <topology evidence="1">Multi-pass membrane protein</topology>
    </subcellularLocation>
</comment>
<gene>
    <name evidence="9" type="ORF">Z043_109010</name>
</gene>
<dbReference type="GO" id="GO:0015297">
    <property type="term" value="F:antiporter activity"/>
    <property type="evidence" value="ECO:0007669"/>
    <property type="project" value="InterPro"/>
</dbReference>
<feature type="domain" description="Cation/H+ exchanger transmembrane" evidence="8">
    <location>
        <begin position="10"/>
        <end position="126"/>
    </location>
</feature>
<evidence type="ECO:0000259" key="8">
    <source>
        <dbReference type="Pfam" id="PF00999"/>
    </source>
</evidence>
<evidence type="ECO:0000256" key="5">
    <source>
        <dbReference type="ARBA" id="ARBA00023136"/>
    </source>
</evidence>
<dbReference type="GO" id="GO:1902600">
    <property type="term" value="P:proton transmembrane transport"/>
    <property type="evidence" value="ECO:0007669"/>
    <property type="project" value="InterPro"/>
</dbReference>
<dbReference type="AlphaFoldDB" id="A0A0P7YVJ9"/>
<dbReference type="InterPro" id="IPR051843">
    <property type="entry name" value="CPA1_transporter"/>
</dbReference>
<evidence type="ECO:0000256" key="1">
    <source>
        <dbReference type="ARBA" id="ARBA00004141"/>
    </source>
</evidence>
<name>A0A0P7YVJ9_SCLFO</name>
<keyword evidence="5 7" id="KW-0472">Membrane</keyword>
<dbReference type="GO" id="GO:0016020">
    <property type="term" value="C:membrane"/>
    <property type="evidence" value="ECO:0007669"/>
    <property type="project" value="UniProtKB-SubCell"/>
</dbReference>
<dbReference type="PANTHER" id="PTHR31102:SF23">
    <property type="entry name" value="SI:DKEY-162B23.4"/>
    <property type="match status" value="1"/>
</dbReference>
<protein>
    <recommendedName>
        <fullName evidence="8">Cation/H+ exchanger transmembrane domain-containing protein</fullName>
    </recommendedName>
</protein>
<comment type="similarity">
    <text evidence="2">Belongs to the monovalent cation:proton antiporter 1 (CPA1) transporter (TC 2.A.36) family.</text>
</comment>
<keyword evidence="3 7" id="KW-0812">Transmembrane</keyword>
<comment type="caution">
    <text evidence="9">The sequence shown here is derived from an EMBL/GenBank/DDBJ whole genome shotgun (WGS) entry which is preliminary data.</text>
</comment>
<reference evidence="9 10" key="1">
    <citation type="submission" date="2015-08" db="EMBL/GenBank/DDBJ databases">
        <title>The genome of the Asian arowana (Scleropages formosus).</title>
        <authorList>
            <person name="Tan M.H."/>
            <person name="Gan H.M."/>
            <person name="Croft L.J."/>
            <person name="Austin C.M."/>
        </authorList>
    </citation>
    <scope>NUCLEOTIDE SEQUENCE [LARGE SCALE GENOMIC DNA]</scope>
    <source>
        <strain evidence="9">Aro1</strain>
    </source>
</reference>
<evidence type="ECO:0000256" key="6">
    <source>
        <dbReference type="SAM" id="MobiDB-lite"/>
    </source>
</evidence>
<feature type="region of interest" description="Disordered" evidence="6">
    <location>
        <begin position="138"/>
        <end position="168"/>
    </location>
</feature>
<dbReference type="Proteomes" id="UP000034805">
    <property type="component" value="Unassembled WGS sequence"/>
</dbReference>